<protein>
    <submittedName>
        <fullName evidence="2">Anthranilate synthase</fullName>
    </submittedName>
</protein>
<comment type="caution">
    <text evidence="2">The sequence shown here is derived from an EMBL/GenBank/DDBJ whole genome shotgun (WGS) entry which is preliminary data.</text>
</comment>
<dbReference type="InterPro" id="IPR005801">
    <property type="entry name" value="ADC_synthase"/>
</dbReference>
<evidence type="ECO:0000259" key="1">
    <source>
        <dbReference type="Pfam" id="PF00425"/>
    </source>
</evidence>
<dbReference type="PRINTS" id="PR00095">
    <property type="entry name" value="ANTSNTHASEI"/>
</dbReference>
<dbReference type="InterPro" id="IPR015890">
    <property type="entry name" value="Chorismate_C"/>
</dbReference>
<dbReference type="Pfam" id="PF01063">
    <property type="entry name" value="Aminotran_4"/>
    <property type="match status" value="1"/>
</dbReference>
<dbReference type="EMBL" id="AZJT01000036">
    <property type="protein sequence ID" value="ETW90200.1"/>
    <property type="molecule type" value="Genomic_DNA"/>
</dbReference>
<dbReference type="InterPro" id="IPR043131">
    <property type="entry name" value="BCAT-like_N"/>
</dbReference>
<dbReference type="GO" id="GO:0009396">
    <property type="term" value="P:folic acid-containing compound biosynthetic process"/>
    <property type="evidence" value="ECO:0007669"/>
    <property type="project" value="InterPro"/>
</dbReference>
<evidence type="ECO:0000313" key="3">
    <source>
        <dbReference type="Proteomes" id="UP000024559"/>
    </source>
</evidence>
<dbReference type="RefSeq" id="WP_084828732.1">
    <property type="nucleotide sequence ID" value="NZ_CM002372.1"/>
</dbReference>
<dbReference type="SUPFAM" id="SSF56752">
    <property type="entry name" value="D-aminoacid aminotransferase-like PLP-dependent enzymes"/>
    <property type="match status" value="1"/>
</dbReference>
<dbReference type="InterPro" id="IPR019999">
    <property type="entry name" value="Anth_synth_I-like"/>
</dbReference>
<organism evidence="2 3">
    <name type="scientific">Streptococcus thermophilus M17PTZA496</name>
    <dbReference type="NCBI Taxonomy" id="1433289"/>
    <lineage>
        <taxon>Bacteria</taxon>
        <taxon>Bacillati</taxon>
        <taxon>Bacillota</taxon>
        <taxon>Bacilli</taxon>
        <taxon>Lactobacillales</taxon>
        <taxon>Streptococcaceae</taxon>
        <taxon>Streptococcus</taxon>
    </lineage>
</organism>
<dbReference type="InterPro" id="IPR036038">
    <property type="entry name" value="Aminotransferase-like"/>
</dbReference>
<evidence type="ECO:0000313" key="2">
    <source>
        <dbReference type="EMBL" id="ETW90200.1"/>
    </source>
</evidence>
<feature type="domain" description="Chorismate-utilising enzyme C-terminal" evidence="1">
    <location>
        <begin position="111"/>
        <end position="364"/>
    </location>
</feature>
<name>A0A0E2Q4C6_STRTR</name>
<reference evidence="3" key="1">
    <citation type="submission" date="2013-12" db="EMBL/GenBank/DDBJ databases">
        <title>Genome sequences of Streptococcus thermophilus strains MTH17CL396 and M17PTZA496 isolated from Fontina cheese in Valle d'Aosta region (Italy).</title>
        <authorList>
            <person name="Treu L."/>
            <person name="Giacomini A."/>
            <person name="Corich V."/>
            <person name="Vendramin V."/>
            <person name="Bovo B."/>
        </authorList>
    </citation>
    <scope>NUCLEOTIDE SEQUENCE [LARGE SCALE GENOMIC DNA]</scope>
    <source>
        <strain evidence="3">M17PTZA496</strain>
    </source>
</reference>
<dbReference type="SUPFAM" id="SSF56322">
    <property type="entry name" value="ADC synthase"/>
    <property type="match status" value="1"/>
</dbReference>
<proteinExistence type="predicted"/>
<dbReference type="GO" id="GO:0000162">
    <property type="term" value="P:L-tryptophan biosynthetic process"/>
    <property type="evidence" value="ECO:0007669"/>
    <property type="project" value="TreeGrafter"/>
</dbReference>
<sequence length="572" mass="65840">MHEKTVIDFKELGVRQIFTHAIKEIKTKDIKEVKSLINQIEAYQEKGYFAVGYVAYEASQAFEPKFQIFDSPLMSEYLLYFTIHDTVQTESIPLAYEPVPLPESWQELTSAEEYKAAIEHIHHHIRQGNTYQVNFTVQLQQNITADPFSIYNRLVVEQNAHYNAFIQHDDVSIISISPELFFKKDGDILTTRPMKGTTNRGLTTETDLKQAQWLAHDQKNRSENMMIVDLLRNDMNRISKIGSENVKRLCQVEQYSTVWQLTSTIETQLLPNSRLDDIFQALFPCGSITGAPKIATMAIIKNVEKQARGVYCGAIGILLPNGPTIFNVAIRTLQIQGNKAIYGVGGGITWDSKWEAEYEETKQKSAILYRQNPRFDLISTGRIHQGKLLHLKEHLNRLQESSRYFAYPFNKEEVQNQVEDLCQSLDFDTDYRLKFSLAKDGKLTFEHAHLTELDDDFCQARLLKQTHPLNNPYTYFKTSYRPHISLGPHEQIYYNQKKELLETSIGNLVLKIKDQLYTPPVHLGLLNGIYRQSLIANNQVTEKVLTLEDLKQAQAIYGCNAVRGLYELRVDF</sequence>
<dbReference type="Proteomes" id="UP000024559">
    <property type="component" value="Chromosome"/>
</dbReference>
<dbReference type="Gene3D" id="3.30.470.10">
    <property type="match status" value="1"/>
</dbReference>
<dbReference type="HOGENOM" id="CLU_006493_6_2_9"/>
<accession>A0A0E2Q4C6</accession>
<dbReference type="PANTHER" id="PTHR11236:SF50">
    <property type="entry name" value="AMINODEOXYCHORISMATE SYNTHASE COMPONENT 1"/>
    <property type="match status" value="1"/>
</dbReference>
<gene>
    <name evidence="2" type="ORF">X841_04790</name>
</gene>
<dbReference type="Pfam" id="PF00425">
    <property type="entry name" value="Chorismate_bind"/>
    <property type="match status" value="1"/>
</dbReference>
<dbReference type="InterPro" id="IPR043132">
    <property type="entry name" value="BCAT-like_C"/>
</dbReference>
<dbReference type="NCBIfam" id="TIGR00553">
    <property type="entry name" value="pabB"/>
    <property type="match status" value="1"/>
</dbReference>
<dbReference type="InterPro" id="IPR005802">
    <property type="entry name" value="ADC_synth_comp_1"/>
</dbReference>
<dbReference type="Gene3D" id="3.20.10.10">
    <property type="entry name" value="D-amino Acid Aminotransferase, subunit A, domain 2"/>
    <property type="match status" value="1"/>
</dbReference>
<dbReference type="InterPro" id="IPR001544">
    <property type="entry name" value="Aminotrans_IV"/>
</dbReference>
<dbReference type="PANTHER" id="PTHR11236">
    <property type="entry name" value="AMINOBENZOATE/ANTHRANILATE SYNTHASE"/>
    <property type="match status" value="1"/>
</dbReference>
<dbReference type="AlphaFoldDB" id="A0A0E2Q4C6"/>
<dbReference type="Gene3D" id="3.60.120.10">
    <property type="entry name" value="Anthranilate synthase"/>
    <property type="match status" value="1"/>
</dbReference>
<dbReference type="PATRIC" id="fig|1433289.7.peg.964"/>
<dbReference type="GO" id="GO:0046820">
    <property type="term" value="F:4-amino-4-deoxychorismate synthase activity"/>
    <property type="evidence" value="ECO:0007669"/>
    <property type="project" value="TreeGrafter"/>
</dbReference>